<dbReference type="PANTHER" id="PTHR31251:SF74">
    <property type="entry name" value="SQUAMOSA PROMOTER-BINDING-LIKE PROTEIN 2"/>
    <property type="match status" value="1"/>
</dbReference>
<organism evidence="12 13">
    <name type="scientific">Miscanthus lutarioriparius</name>
    <dbReference type="NCBI Taxonomy" id="422564"/>
    <lineage>
        <taxon>Eukaryota</taxon>
        <taxon>Viridiplantae</taxon>
        <taxon>Streptophyta</taxon>
        <taxon>Embryophyta</taxon>
        <taxon>Tracheophyta</taxon>
        <taxon>Spermatophyta</taxon>
        <taxon>Magnoliopsida</taxon>
        <taxon>Liliopsida</taxon>
        <taxon>Poales</taxon>
        <taxon>Poaceae</taxon>
        <taxon>PACMAD clade</taxon>
        <taxon>Panicoideae</taxon>
        <taxon>Andropogonodae</taxon>
        <taxon>Andropogoneae</taxon>
        <taxon>Saccharinae</taxon>
        <taxon>Miscanthus</taxon>
    </lineage>
</organism>
<proteinExistence type="predicted"/>
<feature type="domain" description="SBP-type" evidence="11">
    <location>
        <begin position="178"/>
        <end position="255"/>
    </location>
</feature>
<dbReference type="EMBL" id="CAJGYO010000007">
    <property type="protein sequence ID" value="CAD6248124.1"/>
    <property type="molecule type" value="Genomic_DNA"/>
</dbReference>
<feature type="region of interest" description="Disordered" evidence="10">
    <location>
        <begin position="58"/>
        <end position="113"/>
    </location>
</feature>
<dbReference type="Pfam" id="PF03110">
    <property type="entry name" value="SBP"/>
    <property type="match status" value="1"/>
</dbReference>
<evidence type="ECO:0000256" key="6">
    <source>
        <dbReference type="ARBA" id="ARBA00023125"/>
    </source>
</evidence>
<dbReference type="InterPro" id="IPR036893">
    <property type="entry name" value="SBP_sf"/>
</dbReference>
<evidence type="ECO:0000256" key="1">
    <source>
        <dbReference type="ARBA" id="ARBA00004123"/>
    </source>
</evidence>
<feature type="region of interest" description="Disordered" evidence="10">
    <location>
        <begin position="460"/>
        <end position="481"/>
    </location>
</feature>
<evidence type="ECO:0000313" key="12">
    <source>
        <dbReference type="EMBL" id="CAD6248124.1"/>
    </source>
</evidence>
<reference evidence="12" key="1">
    <citation type="submission" date="2020-10" db="EMBL/GenBank/DDBJ databases">
        <authorList>
            <person name="Han B."/>
            <person name="Lu T."/>
            <person name="Zhao Q."/>
            <person name="Huang X."/>
            <person name="Zhao Y."/>
        </authorList>
    </citation>
    <scope>NUCLEOTIDE SEQUENCE</scope>
</reference>
<evidence type="ECO:0000256" key="3">
    <source>
        <dbReference type="ARBA" id="ARBA00022771"/>
    </source>
</evidence>
<dbReference type="InterPro" id="IPR044817">
    <property type="entry name" value="SBP-like"/>
</dbReference>
<accession>A0A811PQE7</accession>
<evidence type="ECO:0000256" key="8">
    <source>
        <dbReference type="ARBA" id="ARBA00023242"/>
    </source>
</evidence>
<dbReference type="OrthoDB" id="514967at2759"/>
<sequence>MGSFGMDWNQKASVLWDWENLLPIGANGSENPRMTAAPQGEAKFAGLEATRHESVHSSYGTFSSSSEMGYGSSKSSVSASTDSSPKAKGNSMELNFAPAKVPDKNTDSGKVDDARTSPSLVIAISSGEPVLSLKLGKRTYFEDVCGGQSVKSLPSDTSAVTPPPASVKKAKPAPNTQKSYCQVEGCKVDLSSAKEYHRKHRVCEPHSKAPKVVVAGLERRFCQQCSRFHGLSEFDQKKKSCRRRLNDHNARRRKPQPEALSFGSSRLSAMFYDTRQQTSLLFGQGPYGQMRSCASSSWDNPVGGFKFAETKAPWLRAADVDGLQLSSQQVWNNFMPHGVHQDFDGFMASKGTSAKVLDQGVEASVVVSNPKGAPDLQRALSLLSNSSAGAGTNQQPTAQLHHHHTGLSTLAASSSSVMQASSPGLWQDGGAALGHHAHARFQALDALGSSGAAIATAQELLQLPRPPSSDDSSSSHYDLMR</sequence>
<keyword evidence="4" id="KW-0862">Zinc</keyword>
<evidence type="ECO:0000259" key="11">
    <source>
        <dbReference type="PROSITE" id="PS51141"/>
    </source>
</evidence>
<evidence type="ECO:0000256" key="4">
    <source>
        <dbReference type="ARBA" id="ARBA00022833"/>
    </source>
</evidence>
<keyword evidence="7" id="KW-0804">Transcription</keyword>
<evidence type="ECO:0000313" key="13">
    <source>
        <dbReference type="Proteomes" id="UP000604825"/>
    </source>
</evidence>
<feature type="compositionally biased region" description="Low complexity" evidence="10">
    <location>
        <begin position="63"/>
        <end position="84"/>
    </location>
</feature>
<keyword evidence="8" id="KW-0539">Nucleus</keyword>
<keyword evidence="5" id="KW-0805">Transcription regulation</keyword>
<dbReference type="PANTHER" id="PTHR31251">
    <property type="entry name" value="SQUAMOSA PROMOTER-BINDING-LIKE PROTEIN 4"/>
    <property type="match status" value="1"/>
</dbReference>
<comment type="subcellular location">
    <subcellularLocation>
        <location evidence="1">Nucleus</location>
    </subcellularLocation>
</comment>
<name>A0A811PQE7_9POAL</name>
<dbReference type="GO" id="GO:0008270">
    <property type="term" value="F:zinc ion binding"/>
    <property type="evidence" value="ECO:0007669"/>
    <property type="project" value="UniProtKB-KW"/>
</dbReference>
<keyword evidence="2" id="KW-0479">Metal-binding</keyword>
<feature type="region of interest" description="Disordered" evidence="10">
    <location>
        <begin position="152"/>
        <end position="173"/>
    </location>
</feature>
<feature type="compositionally biased region" description="Basic and acidic residues" evidence="10">
    <location>
        <begin position="101"/>
        <end position="113"/>
    </location>
</feature>
<protein>
    <recommendedName>
        <fullName evidence="11">SBP-type domain-containing protein</fullName>
    </recommendedName>
</protein>
<keyword evidence="6" id="KW-0238">DNA-binding</keyword>
<evidence type="ECO:0000256" key="5">
    <source>
        <dbReference type="ARBA" id="ARBA00023015"/>
    </source>
</evidence>
<dbReference type="AlphaFoldDB" id="A0A811PQE7"/>
<evidence type="ECO:0000256" key="2">
    <source>
        <dbReference type="ARBA" id="ARBA00022723"/>
    </source>
</evidence>
<dbReference type="FunFam" id="4.10.1100.10:FF:000001">
    <property type="entry name" value="Squamosa promoter-binding-like protein 14"/>
    <property type="match status" value="1"/>
</dbReference>
<evidence type="ECO:0000256" key="9">
    <source>
        <dbReference type="PROSITE-ProRule" id="PRU00470"/>
    </source>
</evidence>
<evidence type="ECO:0000256" key="7">
    <source>
        <dbReference type="ARBA" id="ARBA00023163"/>
    </source>
</evidence>
<dbReference type="Gene3D" id="4.10.1100.10">
    <property type="entry name" value="Transcription factor, SBP-box domain"/>
    <property type="match status" value="1"/>
</dbReference>
<dbReference type="GO" id="GO:0003677">
    <property type="term" value="F:DNA binding"/>
    <property type="evidence" value="ECO:0007669"/>
    <property type="project" value="UniProtKB-KW"/>
</dbReference>
<keyword evidence="13" id="KW-1185">Reference proteome</keyword>
<evidence type="ECO:0000256" key="10">
    <source>
        <dbReference type="SAM" id="MobiDB-lite"/>
    </source>
</evidence>
<dbReference type="Proteomes" id="UP000604825">
    <property type="component" value="Unassembled WGS sequence"/>
</dbReference>
<dbReference type="GO" id="GO:0005634">
    <property type="term" value="C:nucleus"/>
    <property type="evidence" value="ECO:0007669"/>
    <property type="project" value="UniProtKB-SubCell"/>
</dbReference>
<dbReference type="PROSITE" id="PS51141">
    <property type="entry name" value="ZF_SBP"/>
    <property type="match status" value="1"/>
</dbReference>
<dbReference type="SUPFAM" id="SSF103612">
    <property type="entry name" value="SBT domain"/>
    <property type="match status" value="1"/>
</dbReference>
<comment type="caution">
    <text evidence="12">The sequence shown here is derived from an EMBL/GenBank/DDBJ whole genome shotgun (WGS) entry which is preliminary data.</text>
</comment>
<dbReference type="InterPro" id="IPR004333">
    <property type="entry name" value="SBP_dom"/>
</dbReference>
<keyword evidence="3 9" id="KW-0863">Zinc-finger</keyword>
<gene>
    <name evidence="12" type="ORF">NCGR_LOCUS32283</name>
</gene>